<comment type="caution">
    <text evidence="1">The sequence shown here is derived from an EMBL/GenBank/DDBJ whole genome shotgun (WGS) entry which is preliminary data.</text>
</comment>
<dbReference type="RefSeq" id="WP_120797807.1">
    <property type="nucleotide sequence ID" value="NZ_RBXL01000001.1"/>
</dbReference>
<proteinExistence type="predicted"/>
<accession>A0A495V8B2</accession>
<dbReference type="AlphaFoldDB" id="A0A495V8B2"/>
<sequence>MPPFPTIDQAYDWYVSTRDGLVSLGSYVWMRETRLNISDKTLDELFGMTEAEWQTYYELNLDKHELFSALSLFAACEGGIRRDFDWRVHGDNGQKHHQRFLNLYEKNGSDERIALARLVDNWLAAEKQNVCLRRQLQELKTLFARRNDLAHSRSGESVSFDVIFEKLNRI</sequence>
<organism evidence="1 2">
    <name type="scientific">Thiocapsa rosea</name>
    <dbReference type="NCBI Taxonomy" id="69360"/>
    <lineage>
        <taxon>Bacteria</taxon>
        <taxon>Pseudomonadati</taxon>
        <taxon>Pseudomonadota</taxon>
        <taxon>Gammaproteobacteria</taxon>
        <taxon>Chromatiales</taxon>
        <taxon>Chromatiaceae</taxon>
        <taxon>Thiocapsa</taxon>
    </lineage>
</organism>
<gene>
    <name evidence="1" type="ORF">BDD21_3023</name>
</gene>
<evidence type="ECO:0008006" key="3">
    <source>
        <dbReference type="Google" id="ProtNLM"/>
    </source>
</evidence>
<dbReference type="OrthoDB" id="7063764at2"/>
<evidence type="ECO:0000313" key="2">
    <source>
        <dbReference type="Proteomes" id="UP000274556"/>
    </source>
</evidence>
<keyword evidence="2" id="KW-1185">Reference proteome</keyword>
<dbReference type="EMBL" id="RBXL01000001">
    <property type="protein sequence ID" value="RKT45559.1"/>
    <property type="molecule type" value="Genomic_DNA"/>
</dbReference>
<protein>
    <recommendedName>
        <fullName evidence="3">RiboL-PSP-HEPN domain-containing protein</fullName>
    </recommendedName>
</protein>
<evidence type="ECO:0000313" key="1">
    <source>
        <dbReference type="EMBL" id="RKT45559.1"/>
    </source>
</evidence>
<name>A0A495V8B2_9GAMM</name>
<reference evidence="1 2" key="1">
    <citation type="submission" date="2018-10" db="EMBL/GenBank/DDBJ databases">
        <title>Genomic Encyclopedia of Archaeal and Bacterial Type Strains, Phase II (KMG-II): from individual species to whole genera.</title>
        <authorList>
            <person name="Goeker M."/>
        </authorList>
    </citation>
    <scope>NUCLEOTIDE SEQUENCE [LARGE SCALE GENOMIC DNA]</scope>
    <source>
        <strain evidence="1 2">DSM 235</strain>
    </source>
</reference>
<dbReference type="Proteomes" id="UP000274556">
    <property type="component" value="Unassembled WGS sequence"/>
</dbReference>